<keyword evidence="5 7" id="KW-1133">Transmembrane helix</keyword>
<reference evidence="10" key="1">
    <citation type="journal article" date="2019" name="Int. J. Syst. Evol. Microbiol.">
        <title>The Global Catalogue of Microorganisms (GCM) 10K type strain sequencing project: providing services to taxonomists for standard genome sequencing and annotation.</title>
        <authorList>
            <consortium name="The Broad Institute Genomics Platform"/>
            <consortium name="The Broad Institute Genome Sequencing Center for Infectious Disease"/>
            <person name="Wu L."/>
            <person name="Ma J."/>
        </authorList>
    </citation>
    <scope>NUCLEOTIDE SEQUENCE [LARGE SCALE GENOMIC DNA]</scope>
    <source>
        <strain evidence="10">JCM 18537</strain>
    </source>
</reference>
<dbReference type="InterPro" id="IPR045621">
    <property type="entry name" value="BPD_transp_1_N"/>
</dbReference>
<feature type="domain" description="ABC transmembrane type-1" evidence="8">
    <location>
        <begin position="99"/>
        <end position="300"/>
    </location>
</feature>
<keyword evidence="2 7" id="KW-0813">Transport</keyword>
<dbReference type="PANTHER" id="PTHR43163">
    <property type="entry name" value="DIPEPTIDE TRANSPORT SYSTEM PERMEASE PROTEIN DPPB-RELATED"/>
    <property type="match status" value="1"/>
</dbReference>
<evidence type="ECO:0000313" key="9">
    <source>
        <dbReference type="EMBL" id="GAA4766798.1"/>
    </source>
</evidence>
<evidence type="ECO:0000313" key="10">
    <source>
        <dbReference type="Proteomes" id="UP001501645"/>
    </source>
</evidence>
<dbReference type="Pfam" id="PF00528">
    <property type="entry name" value="BPD_transp_1"/>
    <property type="match status" value="1"/>
</dbReference>
<evidence type="ECO:0000256" key="7">
    <source>
        <dbReference type="RuleBase" id="RU363032"/>
    </source>
</evidence>
<proteinExistence type="inferred from homology"/>
<name>A0ABP8ZV61_9MICO</name>
<dbReference type="InterPro" id="IPR000515">
    <property type="entry name" value="MetI-like"/>
</dbReference>
<evidence type="ECO:0000256" key="4">
    <source>
        <dbReference type="ARBA" id="ARBA00022692"/>
    </source>
</evidence>
<dbReference type="PROSITE" id="PS50928">
    <property type="entry name" value="ABC_TM1"/>
    <property type="match status" value="1"/>
</dbReference>
<evidence type="ECO:0000256" key="5">
    <source>
        <dbReference type="ARBA" id="ARBA00022989"/>
    </source>
</evidence>
<keyword evidence="6 7" id="KW-0472">Membrane</keyword>
<accession>A0ABP8ZV61</accession>
<evidence type="ECO:0000256" key="6">
    <source>
        <dbReference type="ARBA" id="ARBA00023136"/>
    </source>
</evidence>
<comment type="caution">
    <text evidence="9">The sequence shown here is derived from an EMBL/GenBank/DDBJ whole genome shotgun (WGS) entry which is preliminary data.</text>
</comment>
<dbReference type="Pfam" id="PF19300">
    <property type="entry name" value="BPD_transp_1_N"/>
    <property type="match status" value="1"/>
</dbReference>
<feature type="transmembrane region" description="Helical" evidence="7">
    <location>
        <begin position="231"/>
        <end position="257"/>
    </location>
</feature>
<sequence length="315" mass="32741">MTRHLLSRIVQAAGVLLAAYTLGFLILYALPSDPAEIMAAGAEGDNIDPAELARFRAELGLDRPLAVRYVDALLAALRGDLGTSIASGRPVTAVLAEALPPTLLLAGLTLAVAVVVGILLALPAMSTRRPRLRAALLAVPGLGLSIPTFVVGLVLLQVVSFRWGWVPAFGAEGPAALVLPVLTLAVPASALLAQLLAKGISAEDRAAYSAVLASRGSSRPRIFFAHLLRNACLPALTAGALLVGELLAGSIVVETVFSRPGLGRIAVSSVVARDLPVVLGIVVVGAIAFVVVNVIVDFLYPLLDPRIVRHRARRS</sequence>
<protein>
    <submittedName>
        <fullName evidence="9">ABC transporter permease</fullName>
    </submittedName>
</protein>
<feature type="transmembrane region" description="Helical" evidence="7">
    <location>
        <begin position="103"/>
        <end position="122"/>
    </location>
</feature>
<evidence type="ECO:0000256" key="2">
    <source>
        <dbReference type="ARBA" id="ARBA00022448"/>
    </source>
</evidence>
<dbReference type="Gene3D" id="1.10.3720.10">
    <property type="entry name" value="MetI-like"/>
    <property type="match status" value="1"/>
</dbReference>
<feature type="transmembrane region" description="Helical" evidence="7">
    <location>
        <begin position="176"/>
        <end position="197"/>
    </location>
</feature>
<feature type="transmembrane region" description="Helical" evidence="7">
    <location>
        <begin position="134"/>
        <end position="156"/>
    </location>
</feature>
<keyword evidence="4 7" id="KW-0812">Transmembrane</keyword>
<dbReference type="SUPFAM" id="SSF161098">
    <property type="entry name" value="MetI-like"/>
    <property type="match status" value="1"/>
</dbReference>
<feature type="transmembrane region" description="Helical" evidence="7">
    <location>
        <begin position="12"/>
        <end position="30"/>
    </location>
</feature>
<feature type="transmembrane region" description="Helical" evidence="7">
    <location>
        <begin position="277"/>
        <end position="303"/>
    </location>
</feature>
<dbReference type="RefSeq" id="WP_345436115.1">
    <property type="nucleotide sequence ID" value="NZ_BAABKO010000001.1"/>
</dbReference>
<evidence type="ECO:0000256" key="1">
    <source>
        <dbReference type="ARBA" id="ARBA00004651"/>
    </source>
</evidence>
<dbReference type="Proteomes" id="UP001501645">
    <property type="component" value="Unassembled WGS sequence"/>
</dbReference>
<dbReference type="EMBL" id="BAABKO010000001">
    <property type="protein sequence ID" value="GAA4766798.1"/>
    <property type="molecule type" value="Genomic_DNA"/>
</dbReference>
<keyword evidence="10" id="KW-1185">Reference proteome</keyword>
<dbReference type="PANTHER" id="PTHR43163:SF6">
    <property type="entry name" value="DIPEPTIDE TRANSPORT SYSTEM PERMEASE PROTEIN DPPB-RELATED"/>
    <property type="match status" value="1"/>
</dbReference>
<evidence type="ECO:0000259" key="8">
    <source>
        <dbReference type="PROSITE" id="PS50928"/>
    </source>
</evidence>
<comment type="similarity">
    <text evidence="7">Belongs to the binding-protein-dependent transport system permease family.</text>
</comment>
<keyword evidence="3" id="KW-1003">Cell membrane</keyword>
<organism evidence="9 10">
    <name type="scientific">Microbacterium gilvum</name>
    <dbReference type="NCBI Taxonomy" id="1336204"/>
    <lineage>
        <taxon>Bacteria</taxon>
        <taxon>Bacillati</taxon>
        <taxon>Actinomycetota</taxon>
        <taxon>Actinomycetes</taxon>
        <taxon>Micrococcales</taxon>
        <taxon>Microbacteriaceae</taxon>
        <taxon>Microbacterium</taxon>
    </lineage>
</organism>
<gene>
    <name evidence="9" type="ORF">GCM10023351_07660</name>
</gene>
<dbReference type="InterPro" id="IPR035906">
    <property type="entry name" value="MetI-like_sf"/>
</dbReference>
<comment type="subcellular location">
    <subcellularLocation>
        <location evidence="1 7">Cell membrane</location>
        <topology evidence="1 7">Multi-pass membrane protein</topology>
    </subcellularLocation>
</comment>
<evidence type="ECO:0000256" key="3">
    <source>
        <dbReference type="ARBA" id="ARBA00022475"/>
    </source>
</evidence>